<accession>A0AAV6Y006</accession>
<evidence type="ECO:0000313" key="2">
    <source>
        <dbReference type="Proteomes" id="UP000826271"/>
    </source>
</evidence>
<reference evidence="1" key="1">
    <citation type="submission" date="2019-10" db="EMBL/GenBank/DDBJ databases">
        <authorList>
            <person name="Zhang R."/>
            <person name="Pan Y."/>
            <person name="Wang J."/>
            <person name="Ma R."/>
            <person name="Yu S."/>
        </authorList>
    </citation>
    <scope>NUCLEOTIDE SEQUENCE</scope>
    <source>
        <strain evidence="1">LA-IB0</strain>
        <tissue evidence="1">Leaf</tissue>
    </source>
</reference>
<dbReference type="EMBL" id="WHWC01000003">
    <property type="protein sequence ID" value="KAG8386014.1"/>
    <property type="molecule type" value="Genomic_DNA"/>
</dbReference>
<dbReference type="AlphaFoldDB" id="A0AAV6Y006"/>
<name>A0AAV6Y006_9LAMI</name>
<keyword evidence="2" id="KW-1185">Reference proteome</keyword>
<protein>
    <submittedName>
        <fullName evidence="1">Uncharacterized protein</fullName>
    </submittedName>
</protein>
<comment type="caution">
    <text evidence="1">The sequence shown here is derived from an EMBL/GenBank/DDBJ whole genome shotgun (WGS) entry which is preliminary data.</text>
</comment>
<organism evidence="1 2">
    <name type="scientific">Buddleja alternifolia</name>
    <dbReference type="NCBI Taxonomy" id="168488"/>
    <lineage>
        <taxon>Eukaryota</taxon>
        <taxon>Viridiplantae</taxon>
        <taxon>Streptophyta</taxon>
        <taxon>Embryophyta</taxon>
        <taxon>Tracheophyta</taxon>
        <taxon>Spermatophyta</taxon>
        <taxon>Magnoliopsida</taxon>
        <taxon>eudicotyledons</taxon>
        <taxon>Gunneridae</taxon>
        <taxon>Pentapetalae</taxon>
        <taxon>asterids</taxon>
        <taxon>lamiids</taxon>
        <taxon>Lamiales</taxon>
        <taxon>Scrophulariaceae</taxon>
        <taxon>Buddlejeae</taxon>
        <taxon>Buddleja</taxon>
    </lineage>
</organism>
<evidence type="ECO:0000313" key="1">
    <source>
        <dbReference type="EMBL" id="KAG8386014.1"/>
    </source>
</evidence>
<proteinExistence type="predicted"/>
<dbReference type="Proteomes" id="UP000826271">
    <property type="component" value="Unassembled WGS sequence"/>
</dbReference>
<sequence length="333" mass="38119">MRFSKSNVSGPVFIDTNLGTHLAVPVSSDITVKEFKRELEKMHLNCFPEFGNIRVNALMVKQKSCCYHLSESLPLKYAFVGSDNTWFLQMDVHRLISPDLIQSFQSNGTEVRSHKSVANVVTDSVKDLNFLMRTDEKRMKLKRKKRKMQRYLYLQFTMLKIPAVLCFSKRKKKRTNVKRKYKTGPIQNESVGQFATRTEVNCGKRWDTNVIAEAISETFSESVSVSGIIKKYFSDYDEVASSSGLPFTTVRDRHNERTNSRSDCKYLNIQSEKNCKKPEVGKRLLRASDNLGLSPSDQRPALSFCKLSDRKSPCHKSSAIVRNLVFEIAQESD</sequence>
<gene>
    <name evidence="1" type="ORF">BUALT_Bualt03G0105000</name>
</gene>